<proteinExistence type="predicted"/>
<keyword evidence="1" id="KW-0812">Transmembrane</keyword>
<evidence type="ECO:0000313" key="4">
    <source>
        <dbReference type="RefSeq" id="XP_033536650.1"/>
    </source>
</evidence>
<keyword evidence="1" id="KW-1133">Transmembrane helix</keyword>
<accession>A0A6G1GAY8</accession>
<dbReference type="RefSeq" id="XP_033536650.1">
    <property type="nucleotide sequence ID" value="XM_033681083.1"/>
</dbReference>
<organism evidence="2">
    <name type="scientific">Eremomyces bilateralis CBS 781.70</name>
    <dbReference type="NCBI Taxonomy" id="1392243"/>
    <lineage>
        <taxon>Eukaryota</taxon>
        <taxon>Fungi</taxon>
        <taxon>Dikarya</taxon>
        <taxon>Ascomycota</taxon>
        <taxon>Pezizomycotina</taxon>
        <taxon>Dothideomycetes</taxon>
        <taxon>Dothideomycetes incertae sedis</taxon>
        <taxon>Eremomycetales</taxon>
        <taxon>Eremomycetaceae</taxon>
        <taxon>Eremomyces</taxon>
    </lineage>
</organism>
<feature type="transmembrane region" description="Helical" evidence="1">
    <location>
        <begin position="52"/>
        <end position="70"/>
    </location>
</feature>
<sequence>MSGKSERGIDGWIALMIGKAPHRLSVTNRHGVFGVFRRGYIYLPLWTILPRLLQLLCAAAVIGLCAAVLGRDEYNYFNPVVIPGIVAGSATLLLLLPPTTFGSLPYFRGRLYDPRVGLLADMFGTAL</sequence>
<evidence type="ECO:0000256" key="1">
    <source>
        <dbReference type="SAM" id="Phobius"/>
    </source>
</evidence>
<dbReference type="EMBL" id="ML975152">
    <property type="protein sequence ID" value="KAF1815019.1"/>
    <property type="molecule type" value="Genomic_DNA"/>
</dbReference>
<feature type="transmembrane region" description="Helical" evidence="1">
    <location>
        <begin position="76"/>
        <end position="96"/>
    </location>
</feature>
<dbReference type="Proteomes" id="UP000504638">
    <property type="component" value="Unplaced"/>
</dbReference>
<dbReference type="AlphaFoldDB" id="A0A6G1GAY8"/>
<keyword evidence="3" id="KW-1185">Reference proteome</keyword>
<evidence type="ECO:0000313" key="3">
    <source>
        <dbReference type="Proteomes" id="UP000504638"/>
    </source>
</evidence>
<protein>
    <submittedName>
        <fullName evidence="2 4">Uncharacterized protein</fullName>
    </submittedName>
</protein>
<name>A0A6G1GAY8_9PEZI</name>
<evidence type="ECO:0000313" key="2">
    <source>
        <dbReference type="EMBL" id="KAF1815019.1"/>
    </source>
</evidence>
<reference evidence="4" key="3">
    <citation type="submission" date="2025-04" db="UniProtKB">
        <authorList>
            <consortium name="RefSeq"/>
        </authorList>
    </citation>
    <scope>IDENTIFICATION</scope>
    <source>
        <strain evidence="4">CBS 781.70</strain>
    </source>
</reference>
<dbReference type="GeneID" id="54421653"/>
<keyword evidence="1" id="KW-0472">Membrane</keyword>
<reference evidence="2 4" key="1">
    <citation type="submission" date="2020-01" db="EMBL/GenBank/DDBJ databases">
        <authorList>
            <consortium name="DOE Joint Genome Institute"/>
            <person name="Haridas S."/>
            <person name="Albert R."/>
            <person name="Binder M."/>
            <person name="Bloem J."/>
            <person name="Labutti K."/>
            <person name="Salamov A."/>
            <person name="Andreopoulos B."/>
            <person name="Baker S.E."/>
            <person name="Barry K."/>
            <person name="Bills G."/>
            <person name="Bluhm B.H."/>
            <person name="Cannon C."/>
            <person name="Castanera R."/>
            <person name="Culley D.E."/>
            <person name="Daum C."/>
            <person name="Ezra D."/>
            <person name="Gonzalez J.B."/>
            <person name="Henrissat B."/>
            <person name="Kuo A."/>
            <person name="Liang C."/>
            <person name="Lipzen A."/>
            <person name="Lutzoni F."/>
            <person name="Magnuson J."/>
            <person name="Mondo S."/>
            <person name="Nolan M."/>
            <person name="Ohm R."/>
            <person name="Pangilinan J."/>
            <person name="Park H.-J."/>
            <person name="Ramirez L."/>
            <person name="Alfaro M."/>
            <person name="Sun H."/>
            <person name="Tritt A."/>
            <person name="Yoshinaga Y."/>
            <person name="Zwiers L.-H."/>
            <person name="Turgeon B.G."/>
            <person name="Goodwin S.B."/>
            <person name="Spatafora J.W."/>
            <person name="Crous P.W."/>
            <person name="Grigoriev I.V."/>
        </authorList>
    </citation>
    <scope>NUCLEOTIDE SEQUENCE</scope>
    <source>
        <strain evidence="2 4">CBS 781.70</strain>
    </source>
</reference>
<gene>
    <name evidence="2 4" type="ORF">P152DRAFT_471668</name>
</gene>
<reference evidence="4" key="2">
    <citation type="submission" date="2020-04" db="EMBL/GenBank/DDBJ databases">
        <authorList>
            <consortium name="NCBI Genome Project"/>
        </authorList>
    </citation>
    <scope>NUCLEOTIDE SEQUENCE</scope>
    <source>
        <strain evidence="4">CBS 781.70</strain>
    </source>
</reference>